<dbReference type="AlphaFoldDB" id="A0A4P8YD74"/>
<accession>A0A4P8YD74</accession>
<organism evidence="1 2">
    <name type="scientific">Jejubacter calystegiae</name>
    <dbReference type="NCBI Taxonomy" id="2579935"/>
    <lineage>
        <taxon>Bacteria</taxon>
        <taxon>Pseudomonadati</taxon>
        <taxon>Pseudomonadota</taxon>
        <taxon>Gammaproteobacteria</taxon>
        <taxon>Enterobacterales</taxon>
        <taxon>Enterobacteriaceae</taxon>
        <taxon>Jejubacter</taxon>
    </lineage>
</organism>
<dbReference type="KEGG" id="izh:FEM41_02040"/>
<proteinExistence type="predicted"/>
<reference evidence="1 2" key="1">
    <citation type="submission" date="2019-05" db="EMBL/GenBank/DDBJ databases">
        <title>Complete genome sequence of Izhakiella calystegiae KSNA2, an endophyte isolated from beach morning glory (Calystegia soldanella).</title>
        <authorList>
            <person name="Jiang L."/>
            <person name="Jeong J.C."/>
            <person name="Kim C.Y."/>
            <person name="Kim D.H."/>
            <person name="Kim S.W."/>
            <person name="Lee j."/>
        </authorList>
    </citation>
    <scope>NUCLEOTIDE SEQUENCE [LARGE SCALE GENOMIC DNA]</scope>
    <source>
        <strain evidence="1 2">KSNA2</strain>
    </source>
</reference>
<dbReference type="Proteomes" id="UP000302163">
    <property type="component" value="Chromosome"/>
</dbReference>
<name>A0A4P8YD74_9ENTR</name>
<keyword evidence="2" id="KW-1185">Reference proteome</keyword>
<gene>
    <name evidence="1" type="ORF">FEM41_02040</name>
</gene>
<evidence type="ECO:0000313" key="1">
    <source>
        <dbReference type="EMBL" id="QCT18505.1"/>
    </source>
</evidence>
<sequence length="79" mass="8907">MKPTSLKPGQRVVIAPEFGTEVERGTFIRRVPRYYGKPAYCIVRVDGYAGLHGEDDLGDTHYSDYAVSRRFQLEGKNNG</sequence>
<dbReference type="RefSeq" id="WP_138093949.1">
    <property type="nucleotide sequence ID" value="NZ_CP040428.1"/>
</dbReference>
<protein>
    <recommendedName>
        <fullName evidence="3">Nitrile hydratase beta subunit</fullName>
    </recommendedName>
</protein>
<dbReference type="EMBL" id="CP040428">
    <property type="protein sequence ID" value="QCT18505.1"/>
    <property type="molecule type" value="Genomic_DNA"/>
</dbReference>
<evidence type="ECO:0000313" key="2">
    <source>
        <dbReference type="Proteomes" id="UP000302163"/>
    </source>
</evidence>
<evidence type="ECO:0008006" key="3">
    <source>
        <dbReference type="Google" id="ProtNLM"/>
    </source>
</evidence>
<dbReference type="OrthoDB" id="6637669at2"/>